<organism evidence="2 3">
    <name type="scientific">Tamaricihabitans halophyticus</name>
    <dbReference type="NCBI Taxonomy" id="1262583"/>
    <lineage>
        <taxon>Bacteria</taxon>
        <taxon>Bacillati</taxon>
        <taxon>Actinomycetota</taxon>
        <taxon>Actinomycetes</taxon>
        <taxon>Pseudonocardiales</taxon>
        <taxon>Pseudonocardiaceae</taxon>
        <taxon>Tamaricihabitans</taxon>
    </lineage>
</organism>
<dbReference type="EMBL" id="SLXQ01000013">
    <property type="protein sequence ID" value="TCP46736.1"/>
    <property type="molecule type" value="Genomic_DNA"/>
</dbReference>
<feature type="transmembrane region" description="Helical" evidence="1">
    <location>
        <begin position="235"/>
        <end position="253"/>
    </location>
</feature>
<protein>
    <recommendedName>
        <fullName evidence="4">ABC-2 family transporter</fullName>
    </recommendedName>
</protein>
<name>A0A4V2SSG8_9PSEU</name>
<feature type="transmembrane region" description="Helical" evidence="1">
    <location>
        <begin position="203"/>
        <end position="223"/>
    </location>
</feature>
<keyword evidence="1" id="KW-1133">Transmembrane helix</keyword>
<dbReference type="AlphaFoldDB" id="A0A4V2SSG8"/>
<feature type="transmembrane region" description="Helical" evidence="1">
    <location>
        <begin position="319"/>
        <end position="336"/>
    </location>
</feature>
<reference evidence="2 3" key="1">
    <citation type="submission" date="2019-03" db="EMBL/GenBank/DDBJ databases">
        <title>Genomic Encyclopedia of Type Strains, Phase IV (KMG-IV): sequencing the most valuable type-strain genomes for metagenomic binning, comparative biology and taxonomic classification.</title>
        <authorList>
            <person name="Goeker M."/>
        </authorList>
    </citation>
    <scope>NUCLEOTIDE SEQUENCE [LARGE SCALE GENOMIC DNA]</scope>
    <source>
        <strain evidence="2 3">DSM 45765</strain>
    </source>
</reference>
<proteinExistence type="predicted"/>
<evidence type="ECO:0008006" key="4">
    <source>
        <dbReference type="Google" id="ProtNLM"/>
    </source>
</evidence>
<dbReference type="RefSeq" id="WP_132879417.1">
    <property type="nucleotide sequence ID" value="NZ_SLXQ01000013.1"/>
</dbReference>
<evidence type="ECO:0000313" key="2">
    <source>
        <dbReference type="EMBL" id="TCP46736.1"/>
    </source>
</evidence>
<evidence type="ECO:0000256" key="1">
    <source>
        <dbReference type="SAM" id="Phobius"/>
    </source>
</evidence>
<feature type="transmembrane region" description="Helical" evidence="1">
    <location>
        <begin position="169"/>
        <end position="191"/>
    </location>
</feature>
<keyword evidence="1" id="KW-0812">Transmembrane</keyword>
<feature type="transmembrane region" description="Helical" evidence="1">
    <location>
        <begin position="12"/>
        <end position="34"/>
    </location>
</feature>
<feature type="transmembrane region" description="Helical" evidence="1">
    <location>
        <begin position="260"/>
        <end position="278"/>
    </location>
</feature>
<keyword evidence="1" id="KW-0472">Membrane</keyword>
<keyword evidence="3" id="KW-1185">Reference proteome</keyword>
<gene>
    <name evidence="2" type="ORF">EV191_11312</name>
</gene>
<sequence>MSGPNTTKPGALVSIAVAVGAVAVAVLGILTFGVQTTAAPDGVPLAVAVPEQGPAATALRPVAQRVAGQGGEEISWTATTPERARAMLTDKDVYGVLELAPSTDAAPGLAPTVLTSGAINPSGTQLAQQVLTSAAQGVSQAASAQGLAVQPVQAEQLHEASSAARSAPLAVTALSWIGCLAAGAVCTMLFTRGGRVAGLGSRLSLLLGSAVLVTGASAGLLAWWDGSLPLDTDVLGFMLLIAGAFAAVQGALLRLLKLRAMAVLAPLYLMAPSVAGQVPELLNPAYRAALWSWTPFRFSTEGLRSVLQGTPGAPDVRQAVWVLGGMLLAGLIVLLWPGRRGSAAQQAQPDAAERVVPVGVH</sequence>
<dbReference type="OrthoDB" id="3686432at2"/>
<dbReference type="Proteomes" id="UP000294911">
    <property type="component" value="Unassembled WGS sequence"/>
</dbReference>
<accession>A0A4V2SSG8</accession>
<evidence type="ECO:0000313" key="3">
    <source>
        <dbReference type="Proteomes" id="UP000294911"/>
    </source>
</evidence>
<comment type="caution">
    <text evidence="2">The sequence shown here is derived from an EMBL/GenBank/DDBJ whole genome shotgun (WGS) entry which is preliminary data.</text>
</comment>